<evidence type="ECO:0000313" key="2">
    <source>
        <dbReference type="Proteomes" id="UP000324222"/>
    </source>
</evidence>
<dbReference type="EMBL" id="VSRR010068550">
    <property type="protein sequence ID" value="MPC85468.1"/>
    <property type="molecule type" value="Genomic_DNA"/>
</dbReference>
<accession>A0A5B7IXX1</accession>
<comment type="caution">
    <text evidence="1">The sequence shown here is derived from an EMBL/GenBank/DDBJ whole genome shotgun (WGS) entry which is preliminary data.</text>
</comment>
<name>A0A5B7IXX1_PORTR</name>
<sequence length="88" mass="10146">MDQTAFEEELCETQESKTENAVLQPTAERDKLIEDLLRINSHGATSPFDFNLKKRYEILRVGNAETNSKTKRSSQRRVQVCCISRRSV</sequence>
<dbReference type="Proteomes" id="UP000324222">
    <property type="component" value="Unassembled WGS sequence"/>
</dbReference>
<protein>
    <submittedName>
        <fullName evidence="1">Uncharacterized protein</fullName>
    </submittedName>
</protein>
<keyword evidence="2" id="KW-1185">Reference proteome</keyword>
<evidence type="ECO:0000313" key="1">
    <source>
        <dbReference type="EMBL" id="MPC85468.1"/>
    </source>
</evidence>
<organism evidence="1 2">
    <name type="scientific">Portunus trituberculatus</name>
    <name type="common">Swimming crab</name>
    <name type="synonym">Neptunus trituberculatus</name>
    <dbReference type="NCBI Taxonomy" id="210409"/>
    <lineage>
        <taxon>Eukaryota</taxon>
        <taxon>Metazoa</taxon>
        <taxon>Ecdysozoa</taxon>
        <taxon>Arthropoda</taxon>
        <taxon>Crustacea</taxon>
        <taxon>Multicrustacea</taxon>
        <taxon>Malacostraca</taxon>
        <taxon>Eumalacostraca</taxon>
        <taxon>Eucarida</taxon>
        <taxon>Decapoda</taxon>
        <taxon>Pleocyemata</taxon>
        <taxon>Brachyura</taxon>
        <taxon>Eubrachyura</taxon>
        <taxon>Portunoidea</taxon>
        <taxon>Portunidae</taxon>
        <taxon>Portuninae</taxon>
        <taxon>Portunus</taxon>
    </lineage>
</organism>
<dbReference type="AlphaFoldDB" id="A0A5B7IXX1"/>
<proteinExistence type="predicted"/>
<reference evidence="1 2" key="1">
    <citation type="submission" date="2019-05" db="EMBL/GenBank/DDBJ databases">
        <title>Another draft genome of Portunus trituberculatus and its Hox gene families provides insights of decapod evolution.</title>
        <authorList>
            <person name="Jeong J.-H."/>
            <person name="Song I."/>
            <person name="Kim S."/>
            <person name="Choi T."/>
            <person name="Kim D."/>
            <person name="Ryu S."/>
            <person name="Kim W."/>
        </authorList>
    </citation>
    <scope>NUCLEOTIDE SEQUENCE [LARGE SCALE GENOMIC DNA]</scope>
    <source>
        <tissue evidence="1">Muscle</tissue>
    </source>
</reference>
<gene>
    <name evidence="1" type="ORF">E2C01_080246</name>
</gene>